<name>A0A8D9I211_BRACM</name>
<evidence type="ECO:0000256" key="9">
    <source>
        <dbReference type="ARBA" id="ARBA00022853"/>
    </source>
</evidence>
<dbReference type="Gene3D" id="2.30.280.10">
    <property type="entry name" value="SRA-YDG"/>
    <property type="match status" value="1"/>
</dbReference>
<feature type="region of interest" description="Disordered" evidence="10">
    <location>
        <begin position="112"/>
        <end position="132"/>
    </location>
</feature>
<dbReference type="GO" id="GO:0008270">
    <property type="term" value="F:zinc ion binding"/>
    <property type="evidence" value="ECO:0007669"/>
    <property type="project" value="UniProtKB-KW"/>
</dbReference>
<evidence type="ECO:0000256" key="4">
    <source>
        <dbReference type="ARBA" id="ARBA00022679"/>
    </source>
</evidence>
<dbReference type="InterPro" id="IPR015947">
    <property type="entry name" value="PUA-like_sf"/>
</dbReference>
<keyword evidence="9" id="KW-0156">Chromatin regulator</keyword>
<evidence type="ECO:0000313" key="11">
    <source>
        <dbReference type="EMBL" id="CAG7909434.1"/>
    </source>
</evidence>
<feature type="compositionally biased region" description="Basic and acidic residues" evidence="10">
    <location>
        <begin position="112"/>
        <end position="122"/>
    </location>
</feature>
<dbReference type="GO" id="GO:0061630">
    <property type="term" value="F:ubiquitin protein ligase activity"/>
    <property type="evidence" value="ECO:0007669"/>
    <property type="project" value="UniProtKB-EC"/>
</dbReference>
<dbReference type="InterPro" id="IPR045134">
    <property type="entry name" value="UHRF1/2-like"/>
</dbReference>
<dbReference type="InterPro" id="IPR036987">
    <property type="entry name" value="SRA-YDG_sf"/>
</dbReference>
<comment type="catalytic activity">
    <reaction evidence="1">
        <text>S-ubiquitinyl-[E2 ubiquitin-conjugating enzyme]-L-cysteine + [acceptor protein]-L-lysine = [E2 ubiquitin-conjugating enzyme]-L-cysteine + N(6)-ubiquitinyl-[acceptor protein]-L-lysine.</text>
        <dbReference type="EC" id="2.3.2.27"/>
    </reaction>
</comment>
<keyword evidence="4" id="KW-0808">Transferase</keyword>
<evidence type="ECO:0000256" key="5">
    <source>
        <dbReference type="ARBA" id="ARBA00022723"/>
    </source>
</evidence>
<evidence type="ECO:0000256" key="10">
    <source>
        <dbReference type="SAM" id="MobiDB-lite"/>
    </source>
</evidence>
<reference evidence="11 12" key="1">
    <citation type="submission" date="2021-07" db="EMBL/GenBank/DDBJ databases">
        <authorList>
            <consortium name="Genoscope - CEA"/>
            <person name="William W."/>
        </authorList>
    </citation>
    <scope>NUCLEOTIDE SEQUENCE [LARGE SCALE GENOMIC DNA]</scope>
</reference>
<dbReference type="EMBL" id="LS974626">
    <property type="protein sequence ID" value="CAG7909434.1"/>
    <property type="molecule type" value="Genomic_DNA"/>
</dbReference>
<dbReference type="EC" id="2.3.2.27" evidence="3"/>
<dbReference type="Gramene" id="A10p06800.2_BraZ1">
    <property type="protein sequence ID" value="A10p06800.2_BraZ1.CDS"/>
    <property type="gene ID" value="A10g06800.2_BraZ1"/>
</dbReference>
<comment type="pathway">
    <text evidence="2">Protein modification; protein ubiquitination.</text>
</comment>
<organism evidence="11 12">
    <name type="scientific">Brassica campestris</name>
    <name type="common">Field mustard</name>
    <dbReference type="NCBI Taxonomy" id="3711"/>
    <lineage>
        <taxon>Eukaryota</taxon>
        <taxon>Viridiplantae</taxon>
        <taxon>Streptophyta</taxon>
        <taxon>Embryophyta</taxon>
        <taxon>Tracheophyta</taxon>
        <taxon>Spermatophyta</taxon>
        <taxon>Magnoliopsida</taxon>
        <taxon>eudicotyledons</taxon>
        <taxon>Gunneridae</taxon>
        <taxon>Pentapetalae</taxon>
        <taxon>rosids</taxon>
        <taxon>malvids</taxon>
        <taxon>Brassicales</taxon>
        <taxon>Brassicaceae</taxon>
        <taxon>Brassiceae</taxon>
        <taxon>Brassica</taxon>
    </lineage>
</organism>
<keyword evidence="8" id="KW-0862">Zinc</keyword>
<proteinExistence type="predicted"/>
<evidence type="ECO:0000256" key="8">
    <source>
        <dbReference type="ARBA" id="ARBA00022833"/>
    </source>
</evidence>
<accession>A0A8D9I211</accession>
<dbReference type="GO" id="GO:0006325">
    <property type="term" value="P:chromatin organization"/>
    <property type="evidence" value="ECO:0007669"/>
    <property type="project" value="UniProtKB-KW"/>
</dbReference>
<dbReference type="PANTHER" id="PTHR14140:SF46">
    <property type="entry name" value="E3 UBIQUITIN-PROTEIN LIGASE ORTHRUS 1-RELATED"/>
    <property type="match status" value="1"/>
</dbReference>
<keyword evidence="7" id="KW-0833">Ubl conjugation pathway</keyword>
<evidence type="ECO:0000256" key="3">
    <source>
        <dbReference type="ARBA" id="ARBA00012483"/>
    </source>
</evidence>
<dbReference type="Proteomes" id="UP000694005">
    <property type="component" value="Chromosome A10"/>
</dbReference>
<evidence type="ECO:0000256" key="6">
    <source>
        <dbReference type="ARBA" id="ARBA00022771"/>
    </source>
</evidence>
<evidence type="ECO:0000256" key="1">
    <source>
        <dbReference type="ARBA" id="ARBA00000900"/>
    </source>
</evidence>
<dbReference type="SUPFAM" id="SSF88697">
    <property type="entry name" value="PUA domain-like"/>
    <property type="match status" value="1"/>
</dbReference>
<evidence type="ECO:0000256" key="2">
    <source>
        <dbReference type="ARBA" id="ARBA00004906"/>
    </source>
</evidence>
<dbReference type="PANTHER" id="PTHR14140">
    <property type="entry name" value="E3 UBIQUITIN-PROTEIN LIGASE UHRF-RELATED"/>
    <property type="match status" value="1"/>
</dbReference>
<feature type="non-terminal residue" evidence="11">
    <location>
        <position position="132"/>
    </location>
</feature>
<gene>
    <name evidence="11" type="ORF">BRAPAZ1V2_A10P06800.2</name>
</gene>
<evidence type="ECO:0000313" key="12">
    <source>
        <dbReference type="Proteomes" id="UP000694005"/>
    </source>
</evidence>
<keyword evidence="6" id="KW-0863">Zinc-finger</keyword>
<feature type="non-terminal residue" evidence="11">
    <location>
        <position position="1"/>
    </location>
</feature>
<protein>
    <recommendedName>
        <fullName evidence="3">RING-type E3 ubiquitin transferase</fullName>
        <ecNumber evidence="3">2.3.2.27</ecNumber>
    </recommendedName>
</protein>
<keyword evidence="5" id="KW-0479">Metal-binding</keyword>
<sequence length="132" mass="15392">LPFRYLHPSSPLSLLYKKNPKSDITSDKSRFKSKIIGSRIKKGCCQKFELNLVQLSITGFLQRKISSYAHEAGVRCDSVYRIEKCWLKVGMQGSFKIYCYLFVRCENKPHPWTSDEHRDHSRPLPKLENAIE</sequence>
<dbReference type="AlphaFoldDB" id="A0A8D9I211"/>
<evidence type="ECO:0000256" key="7">
    <source>
        <dbReference type="ARBA" id="ARBA00022786"/>
    </source>
</evidence>